<comment type="caution">
    <text evidence="2">The sequence shown here is derived from an EMBL/GenBank/DDBJ whole genome shotgun (WGS) entry which is preliminary data.</text>
</comment>
<sequence length="161" mass="18288">MGPDITISQIAPAQTIHLRHTVLWPNLDISYVQLPEDEQGFHFGAFVDTEGSPNGQPVAVISLFLEPLPVSHPNLEESNPNSPLAGRFRKFACSPSYQNRGIGTRLLQYTSDYAISKLNARVVWCDARLDGAGWYERRGMKRFGENFRKQSIEYVRMKVEY</sequence>
<feature type="domain" description="N-acetyltransferase" evidence="1">
    <location>
        <begin position="5"/>
        <end position="161"/>
    </location>
</feature>
<dbReference type="InterPro" id="IPR016181">
    <property type="entry name" value="Acyl_CoA_acyltransferase"/>
</dbReference>
<reference evidence="2" key="1">
    <citation type="journal article" date="2021" name="Genome Biol. Evol.">
        <title>The assembled and annotated genome of the fairy-ring fungus Marasmius oreades.</title>
        <authorList>
            <person name="Hiltunen M."/>
            <person name="Ament-Velasquez S.L."/>
            <person name="Johannesson H."/>
        </authorList>
    </citation>
    <scope>NUCLEOTIDE SEQUENCE</scope>
    <source>
        <strain evidence="2">03SP1</strain>
    </source>
</reference>
<dbReference type="SUPFAM" id="SSF55729">
    <property type="entry name" value="Acyl-CoA N-acyltransferases (Nat)"/>
    <property type="match status" value="1"/>
</dbReference>
<dbReference type="GO" id="GO:0016747">
    <property type="term" value="F:acyltransferase activity, transferring groups other than amino-acyl groups"/>
    <property type="evidence" value="ECO:0007669"/>
    <property type="project" value="InterPro"/>
</dbReference>
<dbReference type="GeneID" id="66082014"/>
<accession>A0A9P7RTY6</accession>
<dbReference type="OrthoDB" id="410198at2759"/>
<dbReference type="Proteomes" id="UP001049176">
    <property type="component" value="Chromosome 8"/>
</dbReference>
<keyword evidence="3" id="KW-1185">Reference proteome</keyword>
<evidence type="ECO:0000313" key="3">
    <source>
        <dbReference type="Proteomes" id="UP001049176"/>
    </source>
</evidence>
<dbReference type="InterPro" id="IPR000182">
    <property type="entry name" value="GNAT_dom"/>
</dbReference>
<protein>
    <recommendedName>
        <fullName evidence="1">N-acetyltransferase domain-containing protein</fullName>
    </recommendedName>
</protein>
<organism evidence="2 3">
    <name type="scientific">Marasmius oreades</name>
    <name type="common">fairy-ring Marasmius</name>
    <dbReference type="NCBI Taxonomy" id="181124"/>
    <lineage>
        <taxon>Eukaryota</taxon>
        <taxon>Fungi</taxon>
        <taxon>Dikarya</taxon>
        <taxon>Basidiomycota</taxon>
        <taxon>Agaricomycotina</taxon>
        <taxon>Agaricomycetes</taxon>
        <taxon>Agaricomycetidae</taxon>
        <taxon>Agaricales</taxon>
        <taxon>Marasmiineae</taxon>
        <taxon>Marasmiaceae</taxon>
        <taxon>Marasmius</taxon>
    </lineage>
</organism>
<dbReference type="Pfam" id="PF00583">
    <property type="entry name" value="Acetyltransf_1"/>
    <property type="match status" value="1"/>
</dbReference>
<dbReference type="AlphaFoldDB" id="A0A9P7RTY6"/>
<name>A0A9P7RTY6_9AGAR</name>
<dbReference type="PROSITE" id="PS51186">
    <property type="entry name" value="GNAT"/>
    <property type="match status" value="1"/>
</dbReference>
<dbReference type="Gene3D" id="3.40.630.30">
    <property type="match status" value="1"/>
</dbReference>
<dbReference type="CDD" id="cd04301">
    <property type="entry name" value="NAT_SF"/>
    <property type="match status" value="1"/>
</dbReference>
<dbReference type="RefSeq" id="XP_043005464.1">
    <property type="nucleotide sequence ID" value="XM_043158092.1"/>
</dbReference>
<proteinExistence type="predicted"/>
<gene>
    <name evidence="2" type="ORF">E1B28_012939</name>
</gene>
<dbReference type="KEGG" id="more:E1B28_012939"/>
<evidence type="ECO:0000259" key="1">
    <source>
        <dbReference type="PROSITE" id="PS51186"/>
    </source>
</evidence>
<dbReference type="EMBL" id="CM032188">
    <property type="protein sequence ID" value="KAG7088993.1"/>
    <property type="molecule type" value="Genomic_DNA"/>
</dbReference>
<evidence type="ECO:0000313" key="2">
    <source>
        <dbReference type="EMBL" id="KAG7088993.1"/>
    </source>
</evidence>